<keyword evidence="1" id="KW-0812">Transmembrane</keyword>
<proteinExistence type="predicted"/>
<evidence type="ECO:0000313" key="3">
    <source>
        <dbReference type="EMBL" id="GHC40204.1"/>
    </source>
</evidence>
<dbReference type="RefSeq" id="WP_189391187.1">
    <property type="nucleotide sequence ID" value="NZ_BMZN01000001.1"/>
</dbReference>
<dbReference type="Pfam" id="PF07811">
    <property type="entry name" value="TadE"/>
    <property type="match status" value="1"/>
</dbReference>
<keyword evidence="4" id="KW-1185">Reference proteome</keyword>
<dbReference type="Proteomes" id="UP000608923">
    <property type="component" value="Unassembled WGS sequence"/>
</dbReference>
<protein>
    <recommendedName>
        <fullName evidence="2">TadE-like domain-containing protein</fullName>
    </recommendedName>
</protein>
<comment type="caution">
    <text evidence="3">The sequence shown here is derived from an EMBL/GenBank/DDBJ whole genome shotgun (WGS) entry which is preliminary data.</text>
</comment>
<keyword evidence="1" id="KW-1133">Transmembrane helix</keyword>
<gene>
    <name evidence="3" type="ORF">GCM10010096_08260</name>
</gene>
<evidence type="ECO:0000256" key="1">
    <source>
        <dbReference type="SAM" id="Phobius"/>
    </source>
</evidence>
<evidence type="ECO:0000313" key="4">
    <source>
        <dbReference type="Proteomes" id="UP000608923"/>
    </source>
</evidence>
<sequence length="163" mass="18000">MSHRLLPPTSAGRQQGVAAIEFALMVGILLLVFSGIITFSSLFLAQQKMSHLVGDLSRQVTMHVKNADEIEPFVNKELAENYGKGKAKSDSFLHWFGDLSANVQSQACAAEPQYDCAQLSLKLDMEPGILSQTLDLLSSEPDEEDQLRTLSAKTLLVLRRRPQ</sequence>
<name>A0A8H9M4D4_9BURK</name>
<dbReference type="AlphaFoldDB" id="A0A8H9M4D4"/>
<dbReference type="InterPro" id="IPR012495">
    <property type="entry name" value="TadE-like_dom"/>
</dbReference>
<feature type="transmembrane region" description="Helical" evidence="1">
    <location>
        <begin position="20"/>
        <end position="45"/>
    </location>
</feature>
<reference evidence="4" key="1">
    <citation type="journal article" date="2019" name="Int. J. Syst. Evol. Microbiol.">
        <title>The Global Catalogue of Microorganisms (GCM) 10K type strain sequencing project: providing services to taxonomists for standard genome sequencing and annotation.</title>
        <authorList>
            <consortium name="The Broad Institute Genomics Platform"/>
            <consortium name="The Broad Institute Genome Sequencing Center for Infectious Disease"/>
            <person name="Wu L."/>
            <person name="Ma J."/>
        </authorList>
    </citation>
    <scope>NUCLEOTIDE SEQUENCE [LARGE SCALE GENOMIC DNA]</scope>
    <source>
        <strain evidence="4">KCTC 42083</strain>
    </source>
</reference>
<feature type="domain" description="TadE-like" evidence="2">
    <location>
        <begin position="16"/>
        <end position="53"/>
    </location>
</feature>
<organism evidence="3 4">
    <name type="scientific">Alcaligenes pakistanensis</name>
    <dbReference type="NCBI Taxonomy" id="1482717"/>
    <lineage>
        <taxon>Bacteria</taxon>
        <taxon>Pseudomonadati</taxon>
        <taxon>Pseudomonadota</taxon>
        <taxon>Betaproteobacteria</taxon>
        <taxon>Burkholderiales</taxon>
        <taxon>Alcaligenaceae</taxon>
        <taxon>Alcaligenes</taxon>
    </lineage>
</organism>
<accession>A0A8H9M4D4</accession>
<evidence type="ECO:0000259" key="2">
    <source>
        <dbReference type="Pfam" id="PF07811"/>
    </source>
</evidence>
<dbReference type="EMBL" id="BMZN01000001">
    <property type="protein sequence ID" value="GHC40204.1"/>
    <property type="molecule type" value="Genomic_DNA"/>
</dbReference>
<keyword evidence="1" id="KW-0472">Membrane</keyword>